<dbReference type="Pfam" id="PF24696">
    <property type="entry name" value="UGSC"/>
    <property type="match status" value="1"/>
</dbReference>
<accession>A0A0F9L0U6</accession>
<protein>
    <recommendedName>
        <fullName evidence="1">UGSC-like domain-containing protein</fullName>
    </recommendedName>
</protein>
<name>A0A0F9L0U6_9ZZZZ</name>
<evidence type="ECO:0000313" key="2">
    <source>
        <dbReference type="EMBL" id="KKM27803.1"/>
    </source>
</evidence>
<dbReference type="EMBL" id="LAZR01012254">
    <property type="protein sequence ID" value="KKM27803.1"/>
    <property type="molecule type" value="Genomic_DNA"/>
</dbReference>
<evidence type="ECO:0000259" key="1">
    <source>
        <dbReference type="Pfam" id="PF24696"/>
    </source>
</evidence>
<dbReference type="AlphaFoldDB" id="A0A0F9L0U6"/>
<proteinExistence type="predicted"/>
<comment type="caution">
    <text evidence="2">The sequence shown here is derived from an EMBL/GenBank/DDBJ whole genome shotgun (WGS) entry which is preliminary data.</text>
</comment>
<reference evidence="2" key="1">
    <citation type="journal article" date="2015" name="Nature">
        <title>Complex archaea that bridge the gap between prokaryotes and eukaryotes.</title>
        <authorList>
            <person name="Spang A."/>
            <person name="Saw J.H."/>
            <person name="Jorgensen S.L."/>
            <person name="Zaremba-Niedzwiedzka K."/>
            <person name="Martijn J."/>
            <person name="Lind A.E."/>
            <person name="van Eijk R."/>
            <person name="Schleper C."/>
            <person name="Guy L."/>
            <person name="Ettema T.J."/>
        </authorList>
    </citation>
    <scope>NUCLEOTIDE SEQUENCE</scope>
</reference>
<feature type="domain" description="UGSC-like" evidence="1">
    <location>
        <begin position="1"/>
        <end position="70"/>
    </location>
</feature>
<sequence length="73" mass="8095">MHDTVWFEIQGIPSVSIASSAFGQAAETQRKALGMEGARYVLVPHPIQDATDEEMRVKAREAFDHIIGALRDK</sequence>
<gene>
    <name evidence="2" type="ORF">LCGC14_1571060</name>
</gene>
<dbReference type="InterPro" id="IPR057767">
    <property type="entry name" value="UGSC-like_dom"/>
</dbReference>
<organism evidence="2">
    <name type="scientific">marine sediment metagenome</name>
    <dbReference type="NCBI Taxonomy" id="412755"/>
    <lineage>
        <taxon>unclassified sequences</taxon>
        <taxon>metagenomes</taxon>
        <taxon>ecological metagenomes</taxon>
    </lineage>
</organism>